<proteinExistence type="predicted"/>
<protein>
    <submittedName>
        <fullName evidence="1">Uncharacterized protein</fullName>
    </submittedName>
</protein>
<reference evidence="1 2" key="1">
    <citation type="journal article" date="2016" name="Nat. Commun.">
        <title>Thousands of microbial genomes shed light on interconnected biogeochemical processes in an aquifer system.</title>
        <authorList>
            <person name="Anantharaman K."/>
            <person name="Brown C.T."/>
            <person name="Hug L.A."/>
            <person name="Sharon I."/>
            <person name="Castelle C.J."/>
            <person name="Probst A.J."/>
            <person name="Thomas B.C."/>
            <person name="Singh A."/>
            <person name="Wilkins M.J."/>
            <person name="Karaoz U."/>
            <person name="Brodie E.L."/>
            <person name="Williams K.H."/>
            <person name="Hubbard S.S."/>
            <person name="Banfield J.F."/>
        </authorList>
    </citation>
    <scope>NUCLEOTIDE SEQUENCE [LARGE SCALE GENOMIC DNA]</scope>
</reference>
<dbReference type="AlphaFoldDB" id="A0A1F4TRQ3"/>
<organism evidence="1 2">
    <name type="scientific">candidate division WOR-1 bacterium RIFOXYB2_FULL_48_7</name>
    <dbReference type="NCBI Taxonomy" id="1802583"/>
    <lineage>
        <taxon>Bacteria</taxon>
        <taxon>Bacillati</taxon>
        <taxon>Saganbacteria</taxon>
    </lineage>
</organism>
<dbReference type="Pfam" id="PF19027">
    <property type="entry name" value="DUF5752"/>
    <property type="match status" value="1"/>
</dbReference>
<gene>
    <name evidence="1" type="ORF">A2311_06145</name>
</gene>
<evidence type="ECO:0000313" key="1">
    <source>
        <dbReference type="EMBL" id="OGC35422.1"/>
    </source>
</evidence>
<dbReference type="STRING" id="1802583.A2311_06145"/>
<evidence type="ECO:0000313" key="2">
    <source>
        <dbReference type="Proteomes" id="UP000178951"/>
    </source>
</evidence>
<accession>A0A1F4TRQ3</accession>
<name>A0A1F4TRQ3_UNCSA</name>
<sequence length="239" mass="28072">MNKSAVELFRFYTSSLLVQISGKKAANLPEFLAQLRLVDESVIFYHIHHAFREYYFAPGQYSNDFARWIEDEFKESALAEKIASVELLEVTSLAALRDQLVKIMEQFLGERSEKQEAVPAGREFYFLANVGIIVPTQYEVRTIEEFVLALERVGMRSLYYHFFDARLRLGRKTNDFSNWIRHSLKNEQLAKEIELLDPYLMTMDQLKKRIIELCLGERKPPIMKTLAGRLYARFWKRGK</sequence>
<dbReference type="EMBL" id="MEUF01000028">
    <property type="protein sequence ID" value="OGC35422.1"/>
    <property type="molecule type" value="Genomic_DNA"/>
</dbReference>
<dbReference type="Proteomes" id="UP000178951">
    <property type="component" value="Unassembled WGS sequence"/>
</dbReference>
<comment type="caution">
    <text evidence="1">The sequence shown here is derived from an EMBL/GenBank/DDBJ whole genome shotgun (WGS) entry which is preliminary data.</text>
</comment>
<dbReference type="InterPro" id="IPR044036">
    <property type="entry name" value="DUF5752"/>
</dbReference>